<dbReference type="InterPro" id="IPR048540">
    <property type="entry name" value="Rrn7_cyclin_N"/>
</dbReference>
<dbReference type="OrthoDB" id="428577at2759"/>
<dbReference type="PANTHER" id="PTHR31576:SF2">
    <property type="entry name" value="TATA BOX-BINDING PROTEIN-ASSOCIATED FACTOR RNA POLYMERASE I SUBUNIT B"/>
    <property type="match status" value="1"/>
</dbReference>
<evidence type="ECO:0000259" key="11">
    <source>
        <dbReference type="Pfam" id="PF20645"/>
    </source>
</evidence>
<comment type="caution">
    <text evidence="12">The sequence shown here is derived from an EMBL/GenBank/DDBJ whole genome shotgun (WGS) entry which is preliminary data.</text>
</comment>
<dbReference type="InterPro" id="IPR033599">
    <property type="entry name" value="TAF1B/Rrn7"/>
</dbReference>
<keyword evidence="4" id="KW-0863">Zinc-finger</keyword>
<evidence type="ECO:0000256" key="8">
    <source>
        <dbReference type="ARBA" id="ARBA00023163"/>
    </source>
</evidence>
<keyword evidence="8" id="KW-0804">Transcription</keyword>
<name>A0A3D8T4R1_9EURO</name>
<dbReference type="PANTHER" id="PTHR31576">
    <property type="entry name" value="TATA BOX-BINDING PROTEIN-ASSOCIATED FACTOR RNA POLYMERASE I SUBUNIT B"/>
    <property type="match status" value="1"/>
</dbReference>
<keyword evidence="9" id="KW-0539">Nucleus</keyword>
<dbReference type="RefSeq" id="XP_026608702.1">
    <property type="nucleotide sequence ID" value="XM_026742857.1"/>
</dbReference>
<keyword evidence="6" id="KW-0805">Transcription regulation</keyword>
<dbReference type="EMBL" id="PVWQ01000001">
    <property type="protein sequence ID" value="RDW93519.1"/>
    <property type="molecule type" value="Genomic_DNA"/>
</dbReference>
<dbReference type="STRING" id="1810919.A0A3D8T4R1"/>
<organism evidence="12 13">
    <name type="scientific">Aspergillus mulundensis</name>
    <dbReference type="NCBI Taxonomy" id="1810919"/>
    <lineage>
        <taxon>Eukaryota</taxon>
        <taxon>Fungi</taxon>
        <taxon>Dikarya</taxon>
        <taxon>Ascomycota</taxon>
        <taxon>Pezizomycotina</taxon>
        <taxon>Eurotiomycetes</taxon>
        <taxon>Eurotiomycetidae</taxon>
        <taxon>Eurotiales</taxon>
        <taxon>Aspergillaceae</taxon>
        <taxon>Aspergillus</taxon>
        <taxon>Aspergillus subgen. Nidulantes</taxon>
    </lineage>
</organism>
<keyword evidence="7" id="KW-0238">DNA-binding</keyword>
<dbReference type="GO" id="GO:0042790">
    <property type="term" value="P:nucleolar large rRNA transcription by RNA polymerase I"/>
    <property type="evidence" value="ECO:0007669"/>
    <property type="project" value="TreeGrafter"/>
</dbReference>
<dbReference type="InterPro" id="IPR048538">
    <property type="entry name" value="Rrn7_cyclin_C"/>
</dbReference>
<evidence type="ECO:0000259" key="10">
    <source>
        <dbReference type="Pfam" id="PF20644"/>
    </source>
</evidence>
<reference evidence="12 13" key="1">
    <citation type="journal article" date="2018" name="IMA Fungus">
        <title>IMA Genome-F 9: Draft genome sequence of Annulohypoxylon stygium, Aspergillus mulundensis, Berkeleyomyces basicola (syn. Thielaviopsis basicola), Ceratocystis smalleyi, two Cercospora beticola strains, Coleophoma cylindrospora, Fusarium fracticaudum, Phialophora cf. hyalina, and Morchella septimelata.</title>
        <authorList>
            <person name="Wingfield B.D."/>
            <person name="Bills G.F."/>
            <person name="Dong Y."/>
            <person name="Huang W."/>
            <person name="Nel W.J."/>
            <person name="Swalarsk-Parry B.S."/>
            <person name="Vaghefi N."/>
            <person name="Wilken P.M."/>
            <person name="An Z."/>
            <person name="de Beer Z.W."/>
            <person name="De Vos L."/>
            <person name="Chen L."/>
            <person name="Duong T.A."/>
            <person name="Gao Y."/>
            <person name="Hammerbacher A."/>
            <person name="Kikkert J.R."/>
            <person name="Li Y."/>
            <person name="Li H."/>
            <person name="Li K."/>
            <person name="Li Q."/>
            <person name="Liu X."/>
            <person name="Ma X."/>
            <person name="Naidoo K."/>
            <person name="Pethybridge S.J."/>
            <person name="Sun J."/>
            <person name="Steenkamp E.T."/>
            <person name="van der Nest M.A."/>
            <person name="van Wyk S."/>
            <person name="Wingfield M.J."/>
            <person name="Xiong C."/>
            <person name="Yue Q."/>
            <person name="Zhang X."/>
        </authorList>
    </citation>
    <scope>NUCLEOTIDE SEQUENCE [LARGE SCALE GENOMIC DNA]</scope>
    <source>
        <strain evidence="12 13">DSM 5745</strain>
    </source>
</reference>
<evidence type="ECO:0000256" key="3">
    <source>
        <dbReference type="ARBA" id="ARBA00022723"/>
    </source>
</evidence>
<dbReference type="Proteomes" id="UP000256690">
    <property type="component" value="Unassembled WGS sequence"/>
</dbReference>
<evidence type="ECO:0000256" key="4">
    <source>
        <dbReference type="ARBA" id="ARBA00022771"/>
    </source>
</evidence>
<comment type="subcellular location">
    <subcellularLocation>
        <location evidence="1">Nucleus</location>
        <location evidence="1">Nucleolus</location>
    </subcellularLocation>
</comment>
<evidence type="ECO:0000256" key="2">
    <source>
        <dbReference type="ARBA" id="ARBA00006899"/>
    </source>
</evidence>
<evidence type="ECO:0000256" key="5">
    <source>
        <dbReference type="ARBA" id="ARBA00022833"/>
    </source>
</evidence>
<dbReference type="GO" id="GO:0070860">
    <property type="term" value="C:RNA polymerase I core factor complex"/>
    <property type="evidence" value="ECO:0007669"/>
    <property type="project" value="InterPro"/>
</dbReference>
<feature type="domain" description="Rrn7/TAF1B N-terminal cyclin" evidence="10">
    <location>
        <begin position="67"/>
        <end position="188"/>
    </location>
</feature>
<dbReference type="Pfam" id="PF20645">
    <property type="entry name" value="Rrn7_cyclin_C"/>
    <property type="match status" value="1"/>
</dbReference>
<evidence type="ECO:0000256" key="9">
    <source>
        <dbReference type="ARBA" id="ARBA00023242"/>
    </source>
</evidence>
<evidence type="ECO:0000256" key="7">
    <source>
        <dbReference type="ARBA" id="ARBA00023125"/>
    </source>
</evidence>
<proteinExistence type="inferred from homology"/>
<comment type="similarity">
    <text evidence="2">Belongs to the RRN7/TAF1B family.</text>
</comment>
<feature type="domain" description="Rrn7/TAF1B C-terminal cyclin" evidence="11">
    <location>
        <begin position="209"/>
        <end position="379"/>
    </location>
</feature>
<evidence type="ECO:0000256" key="6">
    <source>
        <dbReference type="ARBA" id="ARBA00023015"/>
    </source>
</evidence>
<dbReference type="GO" id="GO:0001164">
    <property type="term" value="F:RNA polymerase I core promoter sequence-specific DNA binding"/>
    <property type="evidence" value="ECO:0007669"/>
    <property type="project" value="InterPro"/>
</dbReference>
<keyword evidence="5" id="KW-0862">Zinc</keyword>
<gene>
    <name evidence="12" type="ORF">DSM5745_00841</name>
</gene>
<keyword evidence="13" id="KW-1185">Reference proteome</keyword>
<dbReference type="GeneID" id="38111211"/>
<dbReference type="AlphaFoldDB" id="A0A3D8T4R1"/>
<evidence type="ECO:0000313" key="12">
    <source>
        <dbReference type="EMBL" id="RDW93519.1"/>
    </source>
</evidence>
<keyword evidence="3" id="KW-0479">Metal-binding</keyword>
<sequence length="528" mass="60722">MIAARKDAVRGALSLTVAFGFGGQQTEEDPGDWGTQGKINHLKKDVQEKERKKFSGSDAYRLFLEIYQLILWKQCHALVNKRGFPPELEDLVRDLWALRLETYAEKIAERTDGQPKFFSSQAGSAAEDTGPETFKLGGKVVQWPRLIDTVALCYLASVLMRLPVSVMDFHRMTLRNDIPFYNVFLHLPRQMKENLPEEFISILQTTRLLEPEQLHNAVLDLLLFYHRRFGVQFPPLNTPVLSYRLIKRLALPVDIYPVTKRLQELLAFTFEWRTESDSYRRKRKALEKPEHQLVTLIVIATKLLFPFDDVQRHPMSTQEPTVQTIDWEAWADVQNHFDRRDSSAGRIGKGKEILVKEGDVFTMTPDQLDEYMDWYESSWLDTNNRPTGTATDHLVNLFPIGSASKGKESVPEPEDDEEESIKAMLQNASRYLRTREVVSEADSDIPRPGSQYARYRHESDLPDTARAFYEVAAKVVGISVSTLVRCVSQAELQINKWLENQRRIKHFAERSIDVGEDSDVDEMEGLSE</sequence>
<evidence type="ECO:0000313" key="13">
    <source>
        <dbReference type="Proteomes" id="UP000256690"/>
    </source>
</evidence>
<protein>
    <submittedName>
        <fullName evidence="12">Uncharacterized protein</fullName>
    </submittedName>
</protein>
<dbReference type="GO" id="GO:0008270">
    <property type="term" value="F:zinc ion binding"/>
    <property type="evidence" value="ECO:0007669"/>
    <property type="project" value="UniProtKB-KW"/>
</dbReference>
<dbReference type="Pfam" id="PF20644">
    <property type="entry name" value="Rrn7_cyclin_N"/>
    <property type="match status" value="1"/>
</dbReference>
<evidence type="ECO:0000256" key="1">
    <source>
        <dbReference type="ARBA" id="ARBA00004604"/>
    </source>
</evidence>
<accession>A0A3D8T4R1</accession>